<dbReference type="PANTHER" id="PTHR43464">
    <property type="entry name" value="METHYLTRANSFERASE"/>
    <property type="match status" value="1"/>
</dbReference>
<dbReference type="CDD" id="cd02440">
    <property type="entry name" value="AdoMet_MTases"/>
    <property type="match status" value="1"/>
</dbReference>
<accession>A0A8J3YXM1</accession>
<dbReference type="Gene3D" id="3.40.50.150">
    <property type="entry name" value="Vaccinia Virus protein VP39"/>
    <property type="match status" value="1"/>
</dbReference>
<protein>
    <submittedName>
        <fullName evidence="5">Methyltransferase</fullName>
    </submittedName>
</protein>
<dbReference type="GO" id="GO:0008168">
    <property type="term" value="F:methyltransferase activity"/>
    <property type="evidence" value="ECO:0007669"/>
    <property type="project" value="UniProtKB-KW"/>
</dbReference>
<evidence type="ECO:0000313" key="6">
    <source>
        <dbReference type="Proteomes" id="UP000619260"/>
    </source>
</evidence>
<dbReference type="AlphaFoldDB" id="A0A8J3YXM1"/>
<dbReference type="RefSeq" id="WP_203904973.1">
    <property type="nucleotide sequence ID" value="NZ_BOPF01000050.1"/>
</dbReference>
<evidence type="ECO:0000259" key="4">
    <source>
        <dbReference type="Pfam" id="PF13649"/>
    </source>
</evidence>
<evidence type="ECO:0000256" key="1">
    <source>
        <dbReference type="ARBA" id="ARBA00022603"/>
    </source>
</evidence>
<name>A0A8J3YXM1_9ACTN</name>
<evidence type="ECO:0000313" key="5">
    <source>
        <dbReference type="EMBL" id="GIJ51576.1"/>
    </source>
</evidence>
<keyword evidence="6" id="KW-1185">Reference proteome</keyword>
<dbReference type="PANTHER" id="PTHR43464:SF19">
    <property type="entry name" value="UBIQUINONE BIOSYNTHESIS O-METHYLTRANSFERASE, MITOCHONDRIAL"/>
    <property type="match status" value="1"/>
</dbReference>
<dbReference type="InterPro" id="IPR041698">
    <property type="entry name" value="Methyltransf_25"/>
</dbReference>
<dbReference type="InterPro" id="IPR029063">
    <property type="entry name" value="SAM-dependent_MTases_sf"/>
</dbReference>
<gene>
    <name evidence="5" type="ORF">Val02_84620</name>
</gene>
<dbReference type="Pfam" id="PF13649">
    <property type="entry name" value="Methyltransf_25"/>
    <property type="match status" value="1"/>
</dbReference>
<feature type="domain" description="Methyltransferase" evidence="4">
    <location>
        <begin position="40"/>
        <end position="131"/>
    </location>
</feature>
<evidence type="ECO:0000256" key="3">
    <source>
        <dbReference type="ARBA" id="ARBA00022691"/>
    </source>
</evidence>
<keyword evidence="2" id="KW-0808">Transferase</keyword>
<proteinExistence type="predicted"/>
<dbReference type="GO" id="GO:0032259">
    <property type="term" value="P:methylation"/>
    <property type="evidence" value="ECO:0007669"/>
    <property type="project" value="UniProtKB-KW"/>
</dbReference>
<evidence type="ECO:0000256" key="2">
    <source>
        <dbReference type="ARBA" id="ARBA00022679"/>
    </source>
</evidence>
<sequence>MSALSEHWEGHYSGTGRHWTGRPNPLLVSTVSDLPPGRALDLGCGEGGDAVWLARQGWDVTAVDVSANALERTRALASSAGVLVRTSRHDLSSSFPAGEFELVSAQYFHSPVEFPREAALRRAASAVVPGGLLLIVDHGAAPPWSPYAHDGTYFPTPAETLAALALDPAAWSVERVEALERETTGPGGMTGTLVDNIIAVMRNPE</sequence>
<comment type="caution">
    <text evidence="5">The sequence shown here is derived from an EMBL/GenBank/DDBJ whole genome shotgun (WGS) entry which is preliminary data.</text>
</comment>
<keyword evidence="3" id="KW-0949">S-adenosyl-L-methionine</keyword>
<dbReference type="EMBL" id="BOPF01000050">
    <property type="protein sequence ID" value="GIJ51576.1"/>
    <property type="molecule type" value="Genomic_DNA"/>
</dbReference>
<dbReference type="Proteomes" id="UP000619260">
    <property type="component" value="Unassembled WGS sequence"/>
</dbReference>
<organism evidence="5 6">
    <name type="scientific">Virgisporangium aliadipatigenens</name>
    <dbReference type="NCBI Taxonomy" id="741659"/>
    <lineage>
        <taxon>Bacteria</taxon>
        <taxon>Bacillati</taxon>
        <taxon>Actinomycetota</taxon>
        <taxon>Actinomycetes</taxon>
        <taxon>Micromonosporales</taxon>
        <taxon>Micromonosporaceae</taxon>
        <taxon>Virgisporangium</taxon>
    </lineage>
</organism>
<reference evidence="5" key="1">
    <citation type="submission" date="2021-01" db="EMBL/GenBank/DDBJ databases">
        <title>Whole genome shotgun sequence of Virgisporangium aliadipatigenens NBRC 105644.</title>
        <authorList>
            <person name="Komaki H."/>
            <person name="Tamura T."/>
        </authorList>
    </citation>
    <scope>NUCLEOTIDE SEQUENCE</scope>
    <source>
        <strain evidence="5">NBRC 105644</strain>
    </source>
</reference>
<keyword evidence="1 5" id="KW-0489">Methyltransferase</keyword>
<dbReference type="SUPFAM" id="SSF53335">
    <property type="entry name" value="S-adenosyl-L-methionine-dependent methyltransferases"/>
    <property type="match status" value="1"/>
</dbReference>